<evidence type="ECO:0000256" key="1">
    <source>
        <dbReference type="ARBA" id="ARBA00023015"/>
    </source>
</evidence>
<dbReference type="PRINTS" id="PR00033">
    <property type="entry name" value="HTHASNC"/>
</dbReference>
<dbReference type="InterPro" id="IPR036390">
    <property type="entry name" value="WH_DNA-bd_sf"/>
</dbReference>
<dbReference type="RefSeq" id="WP_330794214.1">
    <property type="nucleotide sequence ID" value="NZ_JAZEWV010000006.1"/>
</dbReference>
<keyword evidence="7" id="KW-1185">Reference proteome</keyword>
<dbReference type="InterPro" id="IPR036388">
    <property type="entry name" value="WH-like_DNA-bd_sf"/>
</dbReference>
<dbReference type="PROSITE" id="PS50956">
    <property type="entry name" value="HTH_ASNC_2"/>
    <property type="match status" value="1"/>
</dbReference>
<proteinExistence type="predicted"/>
<feature type="compositionally biased region" description="Low complexity" evidence="4">
    <location>
        <begin position="177"/>
        <end position="188"/>
    </location>
</feature>
<keyword evidence="1" id="KW-0805">Transcription regulation</keyword>
<feature type="domain" description="HTH asnC-type" evidence="5">
    <location>
        <begin position="3"/>
        <end position="64"/>
    </location>
</feature>
<dbReference type="InterPro" id="IPR019887">
    <property type="entry name" value="Tscrpt_reg_AsnC/Lrp_C"/>
</dbReference>
<dbReference type="PANTHER" id="PTHR30154">
    <property type="entry name" value="LEUCINE-RESPONSIVE REGULATORY PROTEIN"/>
    <property type="match status" value="1"/>
</dbReference>
<keyword evidence="3" id="KW-0804">Transcription</keyword>
<dbReference type="SUPFAM" id="SSF54909">
    <property type="entry name" value="Dimeric alpha+beta barrel"/>
    <property type="match status" value="1"/>
</dbReference>
<organism evidence="6 7">
    <name type="scientific">Actinacidiphila polyblastidii</name>
    <dbReference type="NCBI Taxonomy" id="3110430"/>
    <lineage>
        <taxon>Bacteria</taxon>
        <taxon>Bacillati</taxon>
        <taxon>Actinomycetota</taxon>
        <taxon>Actinomycetes</taxon>
        <taxon>Kitasatosporales</taxon>
        <taxon>Streptomycetaceae</taxon>
        <taxon>Actinacidiphila</taxon>
    </lineage>
</organism>
<evidence type="ECO:0000256" key="3">
    <source>
        <dbReference type="ARBA" id="ARBA00023163"/>
    </source>
</evidence>
<dbReference type="Pfam" id="PF01037">
    <property type="entry name" value="AsnC_trans_reg"/>
    <property type="match status" value="1"/>
</dbReference>
<dbReference type="PANTHER" id="PTHR30154:SF34">
    <property type="entry name" value="TRANSCRIPTIONAL REGULATOR AZLB"/>
    <property type="match status" value="1"/>
</dbReference>
<name>A0ABU7P919_9ACTN</name>
<gene>
    <name evidence="6" type="ORF">V2S66_09940</name>
</gene>
<evidence type="ECO:0000256" key="4">
    <source>
        <dbReference type="SAM" id="MobiDB-lite"/>
    </source>
</evidence>
<evidence type="ECO:0000259" key="5">
    <source>
        <dbReference type="PROSITE" id="PS50956"/>
    </source>
</evidence>
<dbReference type="EMBL" id="JAZEWV010000006">
    <property type="protein sequence ID" value="MEE4542279.1"/>
    <property type="molecule type" value="Genomic_DNA"/>
</dbReference>
<dbReference type="InterPro" id="IPR011008">
    <property type="entry name" value="Dimeric_a/b-barrel"/>
</dbReference>
<dbReference type="Gene3D" id="3.30.70.920">
    <property type="match status" value="1"/>
</dbReference>
<protein>
    <submittedName>
        <fullName evidence="6">Lrp/AsnC family transcriptional regulator</fullName>
    </submittedName>
</protein>
<evidence type="ECO:0000313" key="7">
    <source>
        <dbReference type="Proteomes" id="UP001344658"/>
    </source>
</evidence>
<dbReference type="SUPFAM" id="SSF46785">
    <property type="entry name" value="Winged helix' DNA-binding domain"/>
    <property type="match status" value="1"/>
</dbReference>
<feature type="region of interest" description="Disordered" evidence="4">
    <location>
        <begin position="156"/>
        <end position="188"/>
    </location>
</feature>
<sequence length="188" mass="20110">MPVDALDAAILRLLLQQPRTSVREYARILGVARGTLQARLDRLERDGVTTAAGPRVSPAALGHPVLAFVRIEVTQGRLDEVGEALAAVPEIIEAFSTTGGGDLLTRVVARDNTHLEDVVQRLIRLPGVVRTRSEIALRERVAYRVLPLVESVGRAAGDGRAASRPSSAAREPERRPAQAPARGPRAAG</sequence>
<keyword evidence="2" id="KW-0238">DNA-binding</keyword>
<dbReference type="InterPro" id="IPR000485">
    <property type="entry name" value="AsnC-type_HTH_dom"/>
</dbReference>
<dbReference type="Pfam" id="PF13412">
    <property type="entry name" value="HTH_24"/>
    <property type="match status" value="1"/>
</dbReference>
<reference evidence="6 7" key="1">
    <citation type="submission" date="2023-12" db="EMBL/GenBank/DDBJ databases">
        <title>Streptomyces sp. V4-01.</title>
        <authorList>
            <person name="Somphong A."/>
            <person name="Phongsopitanun W."/>
        </authorList>
    </citation>
    <scope>NUCLEOTIDE SEQUENCE [LARGE SCALE GENOMIC DNA]</scope>
    <source>
        <strain evidence="6 7">V4-01</strain>
    </source>
</reference>
<accession>A0ABU7P919</accession>
<dbReference type="SMART" id="SM00344">
    <property type="entry name" value="HTH_ASNC"/>
    <property type="match status" value="1"/>
</dbReference>
<dbReference type="InterPro" id="IPR019888">
    <property type="entry name" value="Tscrpt_reg_AsnC-like"/>
</dbReference>
<feature type="compositionally biased region" description="Low complexity" evidence="4">
    <location>
        <begin position="156"/>
        <end position="169"/>
    </location>
</feature>
<evidence type="ECO:0000256" key="2">
    <source>
        <dbReference type="ARBA" id="ARBA00023125"/>
    </source>
</evidence>
<comment type="caution">
    <text evidence="6">The sequence shown here is derived from an EMBL/GenBank/DDBJ whole genome shotgun (WGS) entry which is preliminary data.</text>
</comment>
<dbReference type="Proteomes" id="UP001344658">
    <property type="component" value="Unassembled WGS sequence"/>
</dbReference>
<dbReference type="Gene3D" id="1.10.10.10">
    <property type="entry name" value="Winged helix-like DNA-binding domain superfamily/Winged helix DNA-binding domain"/>
    <property type="match status" value="1"/>
</dbReference>
<evidence type="ECO:0000313" key="6">
    <source>
        <dbReference type="EMBL" id="MEE4542279.1"/>
    </source>
</evidence>